<organism evidence="3 4">
    <name type="scientific">Hypsibius exemplaris</name>
    <name type="common">Freshwater tardigrade</name>
    <dbReference type="NCBI Taxonomy" id="2072580"/>
    <lineage>
        <taxon>Eukaryota</taxon>
        <taxon>Metazoa</taxon>
        <taxon>Ecdysozoa</taxon>
        <taxon>Tardigrada</taxon>
        <taxon>Eutardigrada</taxon>
        <taxon>Parachela</taxon>
        <taxon>Hypsibioidea</taxon>
        <taxon>Hypsibiidae</taxon>
        <taxon>Hypsibius</taxon>
    </lineage>
</organism>
<evidence type="ECO:0000313" key="4">
    <source>
        <dbReference type="Proteomes" id="UP000192578"/>
    </source>
</evidence>
<dbReference type="Proteomes" id="UP000192578">
    <property type="component" value="Unassembled WGS sequence"/>
</dbReference>
<dbReference type="EMBL" id="MTYJ01000127">
    <property type="protein sequence ID" value="OQV13260.1"/>
    <property type="molecule type" value="Genomic_DNA"/>
</dbReference>
<reference evidence="4" key="1">
    <citation type="submission" date="2017-01" db="EMBL/GenBank/DDBJ databases">
        <title>Comparative genomics of anhydrobiosis in the tardigrade Hypsibius dujardini.</title>
        <authorList>
            <person name="Yoshida Y."/>
            <person name="Koutsovoulos G."/>
            <person name="Laetsch D."/>
            <person name="Stevens L."/>
            <person name="Kumar S."/>
            <person name="Horikawa D."/>
            <person name="Ishino K."/>
            <person name="Komine S."/>
            <person name="Tomita M."/>
            <person name="Blaxter M."/>
            <person name="Arakawa K."/>
        </authorList>
    </citation>
    <scope>NUCLEOTIDE SEQUENCE [LARGE SCALE GENOMIC DNA]</scope>
    <source>
        <strain evidence="4">Z151</strain>
    </source>
</reference>
<keyword evidence="1" id="KW-0732">Signal</keyword>
<dbReference type="InterPro" id="IPR003609">
    <property type="entry name" value="Pan_app"/>
</dbReference>
<feature type="chain" id="PRO_5010743574" description="Apple domain-containing protein" evidence="1">
    <location>
        <begin position="27"/>
        <end position="853"/>
    </location>
</feature>
<keyword evidence="4" id="KW-1185">Reference proteome</keyword>
<dbReference type="InterPro" id="IPR058831">
    <property type="entry name" value="LolA-like_dom_2nd"/>
</dbReference>
<dbReference type="SMART" id="SM00473">
    <property type="entry name" value="PAN_AP"/>
    <property type="match status" value="2"/>
</dbReference>
<accession>A0A1W0WDI1</accession>
<dbReference type="PANTHER" id="PTHR36902">
    <property type="entry name" value="ENRICHED IN SURFACE-LABELED PROTEOME PROTEIN 9"/>
    <property type="match status" value="1"/>
</dbReference>
<dbReference type="PANTHER" id="PTHR36902:SF1">
    <property type="entry name" value="ENRICHED IN SURFACE-LABELED PROTEOME PROTEIN 9"/>
    <property type="match status" value="1"/>
</dbReference>
<feature type="signal peptide" evidence="1">
    <location>
        <begin position="1"/>
        <end position="26"/>
    </location>
</feature>
<feature type="domain" description="Apple" evidence="2">
    <location>
        <begin position="583"/>
        <end position="671"/>
    </location>
</feature>
<sequence length="853" mass="94914">MSLKGKAVRLGARLQLLLLLSGWSAGQVSMPVRPDDFPPVPKQFSVKVEMVIPDEKLVEEFMMYWDEELNLTRFDYALGKIMAPYNTSRPMKTIHDFGNGVSFNMDGTLPNCSMSPLGYLLTDATVTAPIFRPRKFLLNGGNMTINQLLRALDPRQLFYLNPQDRVHNTTNKEIHRGIPCEIFSVLDNDFYIPGYGKSRVRHKLYFMSKEFARSLVGETPYMIPVQRTTSFNNLIGTTSSPKIIFNFFDFTVPPVPTLYDFSISQCIPKTKTEMTRETRESIQIRFPGNFSGFRIDQFIPQFRRAVLKRILAVGDLSPLRVVGMFPSQDAQNVYITATVLPRPPAQLLFVQMLQGVRGGAGGRAYTTAVDLPAEQLNTCAKLCTGVEPVCQKFAWCKRDDGTGTSRKCALRYGQESPARGEQVARMGELENYTCDVYQKIVNNSDYEGAVIDSLFKILLEVQDGNFTVALTSKTGNTVTLKAEDMRTDVSLGYEDTATPSTTDSRSAFDFYRAQSIIVNAAAKDQFSKLSPAECRRHCLDEKRFTCHSVASCVHGDCVISDLHGDELMNTTNGQQHLQSHTHCVVWTRSWKGMFTLASLLLPESSPDMVISGVSNEDTCAKQCLFNNFTCESFAYCSSATPQSPKGTRECQLFKSHAFDTMNEERVHKQGCWHLSRNYVQDFEASPGFELITDEKDMIKADIEPALERWQCAKECIDKLGDDGCLAFDICEENAADPDILSELDLLTSETENVLTTPAKITCRISSAYIGARSNSVKRIRANENCTLYSRTTYLDGTHVNSKTVGALQQRNPEKGYTISDMAGLAVGILIIGVVSAANDGGSPSGKVKLDEGS</sequence>
<dbReference type="Pfam" id="PF25898">
    <property type="entry name" value="LolA_2nd_metazoa"/>
    <property type="match status" value="1"/>
</dbReference>
<proteinExistence type="predicted"/>
<evidence type="ECO:0000313" key="3">
    <source>
        <dbReference type="EMBL" id="OQV13260.1"/>
    </source>
</evidence>
<protein>
    <recommendedName>
        <fullName evidence="2">Apple domain-containing protein</fullName>
    </recommendedName>
</protein>
<name>A0A1W0WDI1_HYPEX</name>
<gene>
    <name evidence="3" type="ORF">BV898_12467</name>
</gene>
<evidence type="ECO:0000256" key="1">
    <source>
        <dbReference type="SAM" id="SignalP"/>
    </source>
</evidence>
<comment type="caution">
    <text evidence="3">The sequence shown here is derived from an EMBL/GenBank/DDBJ whole genome shotgun (WGS) entry which is preliminary data.</text>
</comment>
<dbReference type="Pfam" id="PF00024">
    <property type="entry name" value="PAN_1"/>
    <property type="match status" value="1"/>
</dbReference>
<dbReference type="AlphaFoldDB" id="A0A1W0WDI1"/>
<dbReference type="PROSITE" id="PS50948">
    <property type="entry name" value="PAN"/>
    <property type="match status" value="1"/>
</dbReference>
<dbReference type="OrthoDB" id="5983572at2759"/>
<evidence type="ECO:0000259" key="2">
    <source>
        <dbReference type="PROSITE" id="PS50948"/>
    </source>
</evidence>